<comment type="subcellular location">
    <subcellularLocation>
        <location evidence="1">Mitochondrion</location>
    </subcellularLocation>
</comment>
<gene>
    <name evidence="5" type="ORF">MNBD_DELTA02-49</name>
</gene>
<dbReference type="InterPro" id="IPR003788">
    <property type="entry name" value="NDUFAF7"/>
</dbReference>
<keyword evidence="2 5" id="KW-0489">Methyltransferase</keyword>
<protein>
    <submittedName>
        <fullName evidence="5">SAM-dependent methyltransferase, MidA</fullName>
    </submittedName>
</protein>
<reference evidence="5" key="1">
    <citation type="submission" date="2018-06" db="EMBL/GenBank/DDBJ databases">
        <authorList>
            <person name="Zhirakovskaya E."/>
        </authorList>
    </citation>
    <scope>NUCLEOTIDE SEQUENCE</scope>
</reference>
<sequence>MTNCDDSLRDRVAGRIACAGPVSFADFMEMALYEPSLGYYVSGKEKWGKGGDYITTLDLSPVFARIMARQLLEMWQVLGSPGRFHIVEAGAGRGWLTKEILRTIRGLDTAMADALHVHLVEKNPGFRSEWEGWKEEGLCFSELNWHADISDIQGPVAGCIYSNELFDAMPFHRLVMRGGKLREIYTGLNAGGDGFKDIEGELSTPALSGYFEGLGLELGDGQRAEVNLNLSGWIEAASDLLSEGFVITVDYGMPAWRLYEKGRSGTLMCHYRHTLNDDPYRNLGRQDITAHLDFTSLMNAGAGVGFDALGYTTQRCFMMGLGVAEDLIELSEDSSKDSSEESEAICYNQGIKELIMPGGIGDTMKVMVQYKPRAPAPAQSSQALISLKGFSFKDMTRTLK</sequence>
<dbReference type="GO" id="GO:0005739">
    <property type="term" value="C:mitochondrion"/>
    <property type="evidence" value="ECO:0007669"/>
    <property type="project" value="UniProtKB-SubCell"/>
</dbReference>
<evidence type="ECO:0000256" key="4">
    <source>
        <dbReference type="ARBA" id="ARBA00023128"/>
    </source>
</evidence>
<dbReference type="Pfam" id="PF02636">
    <property type="entry name" value="Methyltransf_28"/>
    <property type="match status" value="1"/>
</dbReference>
<dbReference type="AlphaFoldDB" id="A0A3B0VC40"/>
<dbReference type="SUPFAM" id="SSF53335">
    <property type="entry name" value="S-adenosyl-L-methionine-dependent methyltransferases"/>
    <property type="match status" value="1"/>
</dbReference>
<dbReference type="PANTHER" id="PTHR12049:SF7">
    <property type="entry name" value="PROTEIN ARGININE METHYLTRANSFERASE NDUFAF7, MITOCHONDRIAL"/>
    <property type="match status" value="1"/>
</dbReference>
<organism evidence="5">
    <name type="scientific">hydrothermal vent metagenome</name>
    <dbReference type="NCBI Taxonomy" id="652676"/>
    <lineage>
        <taxon>unclassified sequences</taxon>
        <taxon>metagenomes</taxon>
        <taxon>ecological metagenomes</taxon>
    </lineage>
</organism>
<evidence type="ECO:0000256" key="1">
    <source>
        <dbReference type="ARBA" id="ARBA00004173"/>
    </source>
</evidence>
<dbReference type="GO" id="GO:0035243">
    <property type="term" value="F:protein-arginine omega-N symmetric methyltransferase activity"/>
    <property type="evidence" value="ECO:0007669"/>
    <property type="project" value="TreeGrafter"/>
</dbReference>
<keyword evidence="4" id="KW-0496">Mitochondrion</keyword>
<evidence type="ECO:0000313" key="5">
    <source>
        <dbReference type="EMBL" id="VAW38280.1"/>
    </source>
</evidence>
<proteinExistence type="predicted"/>
<dbReference type="InterPro" id="IPR029063">
    <property type="entry name" value="SAM-dependent_MTases_sf"/>
</dbReference>
<keyword evidence="3 5" id="KW-0808">Transferase</keyword>
<name>A0A3B0VC40_9ZZZZ</name>
<dbReference type="PANTHER" id="PTHR12049">
    <property type="entry name" value="PROTEIN ARGININE METHYLTRANSFERASE NDUFAF7, MITOCHONDRIAL"/>
    <property type="match status" value="1"/>
</dbReference>
<evidence type="ECO:0000256" key="2">
    <source>
        <dbReference type="ARBA" id="ARBA00022603"/>
    </source>
</evidence>
<dbReference type="GO" id="GO:0032259">
    <property type="term" value="P:methylation"/>
    <property type="evidence" value="ECO:0007669"/>
    <property type="project" value="UniProtKB-KW"/>
</dbReference>
<dbReference type="Gene3D" id="3.40.50.12710">
    <property type="match status" value="1"/>
</dbReference>
<evidence type="ECO:0000256" key="3">
    <source>
        <dbReference type="ARBA" id="ARBA00022679"/>
    </source>
</evidence>
<dbReference type="InterPro" id="IPR038375">
    <property type="entry name" value="NDUFAF7_sf"/>
</dbReference>
<dbReference type="EMBL" id="UOEZ01000068">
    <property type="protein sequence ID" value="VAW38280.1"/>
    <property type="molecule type" value="Genomic_DNA"/>
</dbReference>
<accession>A0A3B0VC40</accession>